<reference evidence="3" key="1">
    <citation type="submission" date="2023-03" db="EMBL/GenBank/DDBJ databases">
        <title>Multiphase analysis and comparison of six strains from genera Psychromarinibacter, Lutimaribacter, and Maritimibacter, including a novel species: Psychromarinibacter sediminicola sp. nov.</title>
        <authorList>
            <person name="Wang Y.-H."/>
            <person name="Ye M.-Q."/>
            <person name="Du Z.-J."/>
        </authorList>
    </citation>
    <scope>NUCLEOTIDE SEQUENCE</scope>
    <source>
        <strain evidence="3">C21-152</strain>
    </source>
</reference>
<dbReference type="PANTHER" id="PTHR43060:SF15">
    <property type="entry name" value="3-HYDROXYISOBUTYRATE DEHYDROGENASE-LIKE 1, MITOCHONDRIAL-RELATED"/>
    <property type="match status" value="1"/>
</dbReference>
<dbReference type="AlphaFoldDB" id="A0AAE3NLA3"/>
<dbReference type="InterPro" id="IPR008927">
    <property type="entry name" value="6-PGluconate_DH-like_C_sf"/>
</dbReference>
<dbReference type="Pfam" id="PF03446">
    <property type="entry name" value="NAD_binding_2"/>
    <property type="match status" value="1"/>
</dbReference>
<dbReference type="EMBL" id="JARGYC010000008">
    <property type="protein sequence ID" value="MDF0600003.1"/>
    <property type="molecule type" value="Genomic_DNA"/>
</dbReference>
<proteinExistence type="predicted"/>
<dbReference type="InterPro" id="IPR013328">
    <property type="entry name" value="6PGD_dom2"/>
</dbReference>
<dbReference type="InterPro" id="IPR006115">
    <property type="entry name" value="6PGDH_NADP-bd"/>
</dbReference>
<evidence type="ECO:0000313" key="4">
    <source>
        <dbReference type="Proteomes" id="UP001220964"/>
    </source>
</evidence>
<dbReference type="PANTHER" id="PTHR43060">
    <property type="entry name" value="3-HYDROXYISOBUTYRATE DEHYDROGENASE-LIKE 1, MITOCHONDRIAL-RELATED"/>
    <property type="match status" value="1"/>
</dbReference>
<comment type="caution">
    <text evidence="3">The sequence shown here is derived from an EMBL/GenBank/DDBJ whole genome shotgun (WGS) entry which is preliminary data.</text>
</comment>
<dbReference type="RefSeq" id="WP_275566149.1">
    <property type="nucleotide sequence ID" value="NZ_JARGYC010000008.1"/>
</dbReference>
<accession>A0AAE3NLA3</accession>
<gene>
    <name evidence="3" type="ORF">P1J78_04595</name>
</gene>
<protein>
    <submittedName>
        <fullName evidence="3">NAD(P)-dependent oxidoreductase</fullName>
    </submittedName>
</protein>
<dbReference type="GO" id="GO:0050661">
    <property type="term" value="F:NADP binding"/>
    <property type="evidence" value="ECO:0007669"/>
    <property type="project" value="InterPro"/>
</dbReference>
<dbReference type="InterPro" id="IPR036291">
    <property type="entry name" value="NAD(P)-bd_dom_sf"/>
</dbReference>
<evidence type="ECO:0000259" key="2">
    <source>
        <dbReference type="Pfam" id="PF14833"/>
    </source>
</evidence>
<feature type="domain" description="3-hydroxyisobutyrate dehydrogenase-like NAD-binding" evidence="2">
    <location>
        <begin position="217"/>
        <end position="328"/>
    </location>
</feature>
<dbReference type="SUPFAM" id="SSF48179">
    <property type="entry name" value="6-phosphogluconate dehydrogenase C-terminal domain-like"/>
    <property type="match status" value="1"/>
</dbReference>
<dbReference type="GO" id="GO:0051287">
    <property type="term" value="F:NAD binding"/>
    <property type="evidence" value="ECO:0007669"/>
    <property type="project" value="InterPro"/>
</dbReference>
<name>A0AAE3NLA3_9RHOB</name>
<feature type="domain" description="6-phosphogluconate dehydrogenase NADP-binding" evidence="1">
    <location>
        <begin position="57"/>
        <end position="214"/>
    </location>
</feature>
<dbReference type="Proteomes" id="UP001220964">
    <property type="component" value="Unassembled WGS sequence"/>
</dbReference>
<sequence length="348" mass="37101">MRTTPCPALRNRAFPRRRVSIVWPGRASAPGARRARAVGGRRTRRPQNKEREMAQEKIGFVGTGFMGHGMAKNILAAGYPLTVIAHRNRAPVEDLLSRGASEAATLEELARASSIVFICAPGSPQVEAIVEALSDGLDAGDVVVDCSTADPVSTAQLAETLAARGVHMADAPLGGTPVQAEEGTLSAMIGADPEVFDRIRPVVETWAANIVRIGATGDGHKMKLLNNFLSLGYAALYAEALALGEKVGLSRETFDSVIRGSRMDCGFYQTFMGYVIEGNREAHKFTLSNAFKDLRYLESLADDAGLANPVGNAAKNSFAMACADGGDGPEDYVPHLADFVARRNGLDR</sequence>
<dbReference type="SUPFAM" id="SSF51735">
    <property type="entry name" value="NAD(P)-binding Rossmann-fold domains"/>
    <property type="match status" value="1"/>
</dbReference>
<dbReference type="Gene3D" id="1.10.1040.10">
    <property type="entry name" value="N-(1-d-carboxylethyl)-l-norvaline Dehydrogenase, domain 2"/>
    <property type="match status" value="1"/>
</dbReference>
<dbReference type="Pfam" id="PF14833">
    <property type="entry name" value="NAD_binding_11"/>
    <property type="match status" value="1"/>
</dbReference>
<evidence type="ECO:0000259" key="1">
    <source>
        <dbReference type="Pfam" id="PF03446"/>
    </source>
</evidence>
<organism evidence="3 4">
    <name type="scientific">Psychromarinibacter sediminicola</name>
    <dbReference type="NCBI Taxonomy" id="3033385"/>
    <lineage>
        <taxon>Bacteria</taxon>
        <taxon>Pseudomonadati</taxon>
        <taxon>Pseudomonadota</taxon>
        <taxon>Alphaproteobacteria</taxon>
        <taxon>Rhodobacterales</taxon>
        <taxon>Paracoccaceae</taxon>
        <taxon>Psychromarinibacter</taxon>
    </lineage>
</organism>
<dbReference type="InterPro" id="IPR029154">
    <property type="entry name" value="HIBADH-like_NADP-bd"/>
</dbReference>
<evidence type="ECO:0000313" key="3">
    <source>
        <dbReference type="EMBL" id="MDF0600003.1"/>
    </source>
</evidence>
<dbReference type="Gene3D" id="3.40.50.720">
    <property type="entry name" value="NAD(P)-binding Rossmann-like Domain"/>
    <property type="match status" value="1"/>
</dbReference>
<keyword evidence="4" id="KW-1185">Reference proteome</keyword>